<keyword evidence="1" id="KW-0732">Signal</keyword>
<dbReference type="RefSeq" id="WP_358472908.1">
    <property type="nucleotide sequence ID" value="NZ_JBEZAE010000020.1"/>
</dbReference>
<accession>A0ABV3CHX8</accession>
<keyword evidence="3" id="KW-1185">Reference proteome</keyword>
<feature type="chain" id="PRO_5046868931" description="Lipoprotein" evidence="1">
    <location>
        <begin position="25"/>
        <end position="235"/>
    </location>
</feature>
<reference evidence="2 3" key="1">
    <citation type="submission" date="2024-06" db="EMBL/GenBank/DDBJ databases">
        <title>The Natural Products Discovery Center: Release of the First 8490 Sequenced Strains for Exploring Actinobacteria Biosynthetic Diversity.</title>
        <authorList>
            <person name="Kalkreuter E."/>
            <person name="Kautsar S.A."/>
            <person name="Yang D."/>
            <person name="Bader C.D."/>
            <person name="Teijaro C.N."/>
            <person name="Fluegel L."/>
            <person name="Davis C.M."/>
            <person name="Simpson J.R."/>
            <person name="Lauterbach L."/>
            <person name="Steele A.D."/>
            <person name="Gui C."/>
            <person name="Meng S."/>
            <person name="Li G."/>
            <person name="Viehrig K."/>
            <person name="Ye F."/>
            <person name="Su P."/>
            <person name="Kiefer A.F."/>
            <person name="Nichols A."/>
            <person name="Cepeda A.J."/>
            <person name="Yan W."/>
            <person name="Fan B."/>
            <person name="Jiang Y."/>
            <person name="Adhikari A."/>
            <person name="Zheng C.-J."/>
            <person name="Schuster L."/>
            <person name="Cowan T.M."/>
            <person name="Smanski M.J."/>
            <person name="Chevrette M.G."/>
            <person name="De Carvalho L.P.S."/>
            <person name="Shen B."/>
        </authorList>
    </citation>
    <scope>NUCLEOTIDE SEQUENCE [LARGE SCALE GENOMIC DNA]</scope>
    <source>
        <strain evidence="2 3">NPDC045974</strain>
    </source>
</reference>
<proteinExistence type="predicted"/>
<evidence type="ECO:0000313" key="3">
    <source>
        <dbReference type="Proteomes" id="UP001551329"/>
    </source>
</evidence>
<comment type="caution">
    <text evidence="2">The sequence shown here is derived from an EMBL/GenBank/DDBJ whole genome shotgun (WGS) entry which is preliminary data.</text>
</comment>
<protein>
    <recommendedName>
        <fullName evidence="4">Lipoprotein</fullName>
    </recommendedName>
</protein>
<dbReference type="PROSITE" id="PS51257">
    <property type="entry name" value="PROKAR_LIPOPROTEIN"/>
    <property type="match status" value="1"/>
</dbReference>
<gene>
    <name evidence="2" type="ORF">AB0A88_26625</name>
</gene>
<evidence type="ECO:0000256" key="1">
    <source>
        <dbReference type="SAM" id="SignalP"/>
    </source>
</evidence>
<sequence>MHALLRRPVAAAFLCATFTLSATACGRYVGDLTKPELLGKAIKATGSAESVTVHSDGFSLAVPVKSRTSHDGRGNCTTALSYGTSDTIDVIRVDGETYVRRGEARLRREEGHRSPEDLAALVDRLSGRWTKPPVDGPGAPTEPAFCRRPTFDDLENGWDDDSAKGEPTTVDGRKVLRLVRAGSESETAVYIAAEGPPRILKIVTKGGDTPGTTTFDYDRPVEVKAPPAGDVVMAD</sequence>
<evidence type="ECO:0008006" key="4">
    <source>
        <dbReference type="Google" id="ProtNLM"/>
    </source>
</evidence>
<name>A0ABV3CHX8_9ACTN</name>
<feature type="signal peptide" evidence="1">
    <location>
        <begin position="1"/>
        <end position="24"/>
    </location>
</feature>
<dbReference type="Proteomes" id="UP001551329">
    <property type="component" value="Unassembled WGS sequence"/>
</dbReference>
<evidence type="ECO:0000313" key="2">
    <source>
        <dbReference type="EMBL" id="MEU7073695.1"/>
    </source>
</evidence>
<dbReference type="EMBL" id="JBEZAE010000020">
    <property type="protein sequence ID" value="MEU7073695.1"/>
    <property type="molecule type" value="Genomic_DNA"/>
</dbReference>
<organism evidence="2 3">
    <name type="scientific">Streptomyces narbonensis</name>
    <dbReference type="NCBI Taxonomy" id="67333"/>
    <lineage>
        <taxon>Bacteria</taxon>
        <taxon>Bacillati</taxon>
        <taxon>Actinomycetota</taxon>
        <taxon>Actinomycetes</taxon>
        <taxon>Kitasatosporales</taxon>
        <taxon>Streptomycetaceae</taxon>
        <taxon>Streptomyces</taxon>
    </lineage>
</organism>